<keyword evidence="2" id="KW-1185">Reference proteome</keyword>
<accession>A0ACB8XID9</accession>
<organism evidence="1 2">
    <name type="scientific">Arctium lappa</name>
    <name type="common">Greater burdock</name>
    <name type="synonym">Lappa major</name>
    <dbReference type="NCBI Taxonomy" id="4217"/>
    <lineage>
        <taxon>Eukaryota</taxon>
        <taxon>Viridiplantae</taxon>
        <taxon>Streptophyta</taxon>
        <taxon>Embryophyta</taxon>
        <taxon>Tracheophyta</taxon>
        <taxon>Spermatophyta</taxon>
        <taxon>Magnoliopsida</taxon>
        <taxon>eudicotyledons</taxon>
        <taxon>Gunneridae</taxon>
        <taxon>Pentapetalae</taxon>
        <taxon>asterids</taxon>
        <taxon>campanulids</taxon>
        <taxon>Asterales</taxon>
        <taxon>Asteraceae</taxon>
        <taxon>Carduoideae</taxon>
        <taxon>Cardueae</taxon>
        <taxon>Arctiinae</taxon>
        <taxon>Arctium</taxon>
    </lineage>
</organism>
<dbReference type="Proteomes" id="UP001055879">
    <property type="component" value="Linkage Group LG17"/>
</dbReference>
<gene>
    <name evidence="1" type="ORF">L6452_42486</name>
</gene>
<reference evidence="2" key="1">
    <citation type="journal article" date="2022" name="Mol. Ecol. Resour.">
        <title>The genomes of chicory, endive, great burdock and yacon provide insights into Asteraceae palaeo-polyploidization history and plant inulin production.</title>
        <authorList>
            <person name="Fan W."/>
            <person name="Wang S."/>
            <person name="Wang H."/>
            <person name="Wang A."/>
            <person name="Jiang F."/>
            <person name="Liu H."/>
            <person name="Zhao H."/>
            <person name="Xu D."/>
            <person name="Zhang Y."/>
        </authorList>
    </citation>
    <scope>NUCLEOTIDE SEQUENCE [LARGE SCALE GENOMIC DNA]</scope>
    <source>
        <strain evidence="2">cv. Niubang</strain>
    </source>
</reference>
<proteinExistence type="predicted"/>
<reference evidence="1 2" key="2">
    <citation type="journal article" date="2022" name="Mol. Ecol. Resour.">
        <title>The genomes of chicory, endive, great burdock and yacon provide insights into Asteraceae paleo-polyploidization history and plant inulin production.</title>
        <authorList>
            <person name="Fan W."/>
            <person name="Wang S."/>
            <person name="Wang H."/>
            <person name="Wang A."/>
            <person name="Jiang F."/>
            <person name="Liu H."/>
            <person name="Zhao H."/>
            <person name="Xu D."/>
            <person name="Zhang Y."/>
        </authorList>
    </citation>
    <scope>NUCLEOTIDE SEQUENCE [LARGE SCALE GENOMIC DNA]</scope>
    <source>
        <strain evidence="2">cv. Niubang</strain>
    </source>
</reference>
<evidence type="ECO:0000313" key="2">
    <source>
        <dbReference type="Proteomes" id="UP001055879"/>
    </source>
</evidence>
<dbReference type="EMBL" id="CM042063">
    <property type="protein sequence ID" value="KAI3667429.1"/>
    <property type="molecule type" value="Genomic_DNA"/>
</dbReference>
<comment type="caution">
    <text evidence="1">The sequence shown here is derived from an EMBL/GenBank/DDBJ whole genome shotgun (WGS) entry which is preliminary data.</text>
</comment>
<evidence type="ECO:0000313" key="1">
    <source>
        <dbReference type="EMBL" id="KAI3667429.1"/>
    </source>
</evidence>
<protein>
    <submittedName>
        <fullName evidence="1">Uncharacterized protein</fullName>
    </submittedName>
</protein>
<name>A0ACB8XID9_ARCLA</name>
<sequence length="578" mass="64476">MEAENGDGKSKMEDYEVIEQIGRGAFGAAFLVLHKIEKKKYVMKKIRLNKQTEKFKRTAHQEMDLISRLNHPYVVEYKDAWVDKVGICIVTAYCEGGDIAGLVRKARGAYFPEEKLCKWLTQLLLALDYLHTNRVLHRDLKCSNIFLTKENDIRLGDFGLAKLLNSEDLASSVVGTPNYMCPELLADIPYGYKSDIWSLGCCMFEICAHQQPFRAPDMSGLINKINRSSISPLPIVYSSTLKQIIKTMLRKSPEHRPTAAELLRHPHLQPYLLKCHNPSSVFLPVKPPNSPKDKISKKNSPMKPNDGKDNRERDVQVVKQNVQVAKHEENGDLPVRSLHNNPIFAIVEETSLETKRVDPTSYFNDSRDTSCEMTTVCNGDGPENSDSLAQKVITKSSSLDLSNGEQEETSPQIVEKLDEGNLGNTIKDNNVEITSNVGFSEKGESVDEENISTQTAICEVDTEQPRSIEPKPVETIDQEPPSPLKQTEKGAPAAEPLASKPIAPSETNCKGEWLNPTQQRADALESLLELCARLLKQEKLEELAAILKPFGEETVSSRETAIWLTKSLMGAQKFAGGS</sequence>